<dbReference type="EMBL" id="BAABHS010000024">
    <property type="protein sequence ID" value="GAA4982042.1"/>
    <property type="molecule type" value="Genomic_DNA"/>
</dbReference>
<dbReference type="RefSeq" id="WP_345678798.1">
    <property type="nucleotide sequence ID" value="NZ_BAABHS010000024.1"/>
</dbReference>
<comment type="caution">
    <text evidence="1">The sequence shown here is derived from an EMBL/GenBank/DDBJ whole genome shotgun (WGS) entry which is preliminary data.</text>
</comment>
<evidence type="ECO:0000313" key="1">
    <source>
        <dbReference type="EMBL" id="GAA4982042.1"/>
    </source>
</evidence>
<proteinExistence type="predicted"/>
<evidence type="ECO:0008006" key="3">
    <source>
        <dbReference type="Google" id="ProtNLM"/>
    </source>
</evidence>
<reference evidence="2" key="1">
    <citation type="journal article" date="2019" name="Int. J. Syst. Evol. Microbiol.">
        <title>The Global Catalogue of Microorganisms (GCM) 10K type strain sequencing project: providing services to taxonomists for standard genome sequencing and annotation.</title>
        <authorList>
            <consortium name="The Broad Institute Genomics Platform"/>
            <consortium name="The Broad Institute Genome Sequencing Center for Infectious Disease"/>
            <person name="Wu L."/>
            <person name="Ma J."/>
        </authorList>
    </citation>
    <scope>NUCLEOTIDE SEQUENCE [LARGE SCALE GENOMIC DNA]</scope>
    <source>
        <strain evidence="2">JCM 17986</strain>
    </source>
</reference>
<dbReference type="Gene3D" id="3.40.1410.10">
    <property type="entry name" value="Chorismate lyase-like"/>
    <property type="match status" value="1"/>
</dbReference>
<organism evidence="1 2">
    <name type="scientific">Yinghuangia aomiensis</name>
    <dbReference type="NCBI Taxonomy" id="676205"/>
    <lineage>
        <taxon>Bacteria</taxon>
        <taxon>Bacillati</taxon>
        <taxon>Actinomycetota</taxon>
        <taxon>Actinomycetes</taxon>
        <taxon>Kitasatosporales</taxon>
        <taxon>Streptomycetaceae</taxon>
        <taxon>Yinghuangia</taxon>
    </lineage>
</organism>
<evidence type="ECO:0000313" key="2">
    <source>
        <dbReference type="Proteomes" id="UP001500466"/>
    </source>
</evidence>
<dbReference type="InterPro" id="IPR028978">
    <property type="entry name" value="Chorismate_lyase_/UTRA_dom_sf"/>
</dbReference>
<sequence>MPAVLPRAVVFPDLLPGDTAAGEPSEVSAGIGRFASAATRLLLGGDGLTTSLLEAWVGGPVAVRQADHRYVRSAEAPPGAGELLDADADETLVVRRSVLASPMAEELSRNLVVARSGLSADVERCFGDPSAPLGAALRDVGIGIRRTLVAVGRQRWDERAAAYKTYVMWHGTRPFAVLAELYNPAVVPADLRPAPAVGGAR</sequence>
<gene>
    <name evidence="1" type="ORF">GCM10023205_59270</name>
</gene>
<name>A0ABP9HYH6_9ACTN</name>
<protein>
    <recommendedName>
        <fullName evidence="3">Chorismate lyase</fullName>
    </recommendedName>
</protein>
<dbReference type="Proteomes" id="UP001500466">
    <property type="component" value="Unassembled WGS sequence"/>
</dbReference>
<keyword evidence="2" id="KW-1185">Reference proteome</keyword>
<accession>A0ABP9HYH6</accession>
<dbReference type="SUPFAM" id="SSF64288">
    <property type="entry name" value="Chorismate lyase-like"/>
    <property type="match status" value="1"/>
</dbReference>